<evidence type="ECO:0000256" key="2">
    <source>
        <dbReference type="ARBA" id="ARBA00016066"/>
    </source>
</evidence>
<protein>
    <recommendedName>
        <fullName evidence="2">Anaphase-promoting complex subunit 5</fullName>
    </recommendedName>
</protein>
<keyword evidence="6" id="KW-0131">Cell cycle</keyword>
<sequence>MPPAPPPDPVPQYARASHVLRPHHILLLYIFALAFQPLDENPLPGPFTLALHRIMIRDVAEITPPRSFLQILNDIKQAAPPGADGPVKAILLRLEEVGDAFVSPDKLSDFMQTLPLLFHDRDDEETARFSRRSLFGYFCHRCFVTFIKLSIVGIERLFNDFHAWLRSDADPRFVTPPGYAQIRRDVITNDYQLFKSKQDKTEYAEAETYALFMKGLVTNDSNVANDGLRRFFEQKFHEGSESGLRQHAMLNLARMYFLRRELAACRKTLEEAITASRTAGDNKTLQHCSSLLHRLPPLERGRWPIINEVQPDMHPLEILADVKKLMNVQYQQPLAAAYERIVQAIGLYDHYIDVQGGQYVESEQLAQHAVQSVLWTNFGCTRLARIEEDIVTAFSEVGGDDNTRLTVALNRAYHVARQGKYQQAIASLLEPDVWRGLSLADYNLWAFEIWSILAMRACRRRQQRQLKDYLIPRRPNAPHIPREYQWANDQFGSIIRDPLYEAMLMRMCEQSHASVDQLLTALWHAEYHGRYNLYRTAIILLADVGLEFGMTKWCRRLMDEVMPQIMSENDLEQKAFAEFTLARCIIAAGDSSQSALEQAVPYLEDAAECYATLEMYPAQCDVLFLLAVVLHNAGDAHRARRDEVAQAHAEAMEVRERVHIEVVERWIEQTWAVVEDIGAALASR</sequence>
<dbReference type="AlphaFoldDB" id="A0A4Q9MY07"/>
<name>A0A4Q9MY07_9APHY</name>
<evidence type="ECO:0000256" key="6">
    <source>
        <dbReference type="ARBA" id="ARBA00023306"/>
    </source>
</evidence>
<comment type="similarity">
    <text evidence="1">Belongs to the APC5 family.</text>
</comment>
<proteinExistence type="inferred from homology"/>
<keyword evidence="3" id="KW-0132">Cell division</keyword>
<evidence type="ECO:0000256" key="3">
    <source>
        <dbReference type="ARBA" id="ARBA00022618"/>
    </source>
</evidence>
<dbReference type="Proteomes" id="UP000292957">
    <property type="component" value="Unassembled WGS sequence"/>
</dbReference>
<dbReference type="PANTHER" id="PTHR12830:SF9">
    <property type="entry name" value="ANAPHASE-PROMOTING COMPLEX SUBUNIT 5"/>
    <property type="match status" value="1"/>
</dbReference>
<evidence type="ECO:0000256" key="4">
    <source>
        <dbReference type="ARBA" id="ARBA00022776"/>
    </source>
</evidence>
<accession>A0A4Q9MY07</accession>
<dbReference type="PANTHER" id="PTHR12830">
    <property type="entry name" value="ANAPHASE-PROMOTING COMPLEX SUBUNIT 5"/>
    <property type="match status" value="1"/>
</dbReference>
<dbReference type="GO" id="GO:0031145">
    <property type="term" value="P:anaphase-promoting complex-dependent catabolic process"/>
    <property type="evidence" value="ECO:0007669"/>
    <property type="project" value="TreeGrafter"/>
</dbReference>
<dbReference type="GO" id="GO:0045842">
    <property type="term" value="P:positive regulation of mitotic metaphase/anaphase transition"/>
    <property type="evidence" value="ECO:0007669"/>
    <property type="project" value="TreeGrafter"/>
</dbReference>
<reference evidence="8" key="1">
    <citation type="submission" date="2019-01" db="EMBL/GenBank/DDBJ databases">
        <title>Draft genome sequences of three monokaryotic isolates of the white-rot basidiomycete fungus Dichomitus squalens.</title>
        <authorList>
            <consortium name="DOE Joint Genome Institute"/>
            <person name="Lopez S.C."/>
            <person name="Andreopoulos B."/>
            <person name="Pangilinan J."/>
            <person name="Lipzen A."/>
            <person name="Riley R."/>
            <person name="Ahrendt S."/>
            <person name="Ng V."/>
            <person name="Barry K."/>
            <person name="Daum C."/>
            <person name="Grigoriev I.V."/>
            <person name="Hilden K.S."/>
            <person name="Makela M.R."/>
            <person name="de Vries R.P."/>
        </authorList>
    </citation>
    <scope>NUCLEOTIDE SEQUENCE [LARGE SCALE GENOMIC DNA]</scope>
    <source>
        <strain evidence="8">OM18370.1</strain>
    </source>
</reference>
<dbReference type="OrthoDB" id="2504561at2759"/>
<dbReference type="InterPro" id="IPR026000">
    <property type="entry name" value="Apc5_dom"/>
</dbReference>
<keyword evidence="5" id="KW-0833">Ubl conjugation pathway</keyword>
<evidence type="ECO:0000313" key="8">
    <source>
        <dbReference type="EMBL" id="TBU32407.1"/>
    </source>
</evidence>
<keyword evidence="4" id="KW-0498">Mitosis</keyword>
<organism evidence="8">
    <name type="scientific">Dichomitus squalens</name>
    <dbReference type="NCBI Taxonomy" id="114155"/>
    <lineage>
        <taxon>Eukaryota</taxon>
        <taxon>Fungi</taxon>
        <taxon>Dikarya</taxon>
        <taxon>Basidiomycota</taxon>
        <taxon>Agaricomycotina</taxon>
        <taxon>Agaricomycetes</taxon>
        <taxon>Polyporales</taxon>
        <taxon>Polyporaceae</taxon>
        <taxon>Dichomitus</taxon>
    </lineage>
</organism>
<dbReference type="InterPro" id="IPR037679">
    <property type="entry name" value="Apc5"/>
</dbReference>
<dbReference type="Pfam" id="PF12862">
    <property type="entry name" value="ANAPC5"/>
    <property type="match status" value="1"/>
</dbReference>
<evidence type="ECO:0000256" key="1">
    <source>
        <dbReference type="ARBA" id="ARBA00007450"/>
    </source>
</evidence>
<evidence type="ECO:0000259" key="7">
    <source>
        <dbReference type="Pfam" id="PF12862"/>
    </source>
</evidence>
<dbReference type="GO" id="GO:0051301">
    <property type="term" value="P:cell division"/>
    <property type="evidence" value="ECO:0007669"/>
    <property type="project" value="UniProtKB-KW"/>
</dbReference>
<gene>
    <name evidence="8" type="ORF">BD311DRAFT_750959</name>
</gene>
<evidence type="ECO:0000256" key="5">
    <source>
        <dbReference type="ARBA" id="ARBA00022786"/>
    </source>
</evidence>
<dbReference type="EMBL" id="ML143395">
    <property type="protein sequence ID" value="TBU32407.1"/>
    <property type="molecule type" value="Genomic_DNA"/>
</dbReference>
<feature type="domain" description="Anaphase-promoting complex subunit 5" evidence="7">
    <location>
        <begin position="210"/>
        <end position="295"/>
    </location>
</feature>
<dbReference type="GO" id="GO:0005680">
    <property type="term" value="C:anaphase-promoting complex"/>
    <property type="evidence" value="ECO:0007669"/>
    <property type="project" value="InterPro"/>
</dbReference>
<dbReference type="GO" id="GO:0070979">
    <property type="term" value="P:protein K11-linked ubiquitination"/>
    <property type="evidence" value="ECO:0007669"/>
    <property type="project" value="TreeGrafter"/>
</dbReference>